<dbReference type="PANTHER" id="PTHR42718:SF42">
    <property type="entry name" value="EXPORT PROTEIN"/>
    <property type="match status" value="1"/>
</dbReference>
<keyword evidence="5" id="KW-0046">Antibiotic resistance</keyword>
<dbReference type="GO" id="GO:0022857">
    <property type="term" value="F:transmembrane transporter activity"/>
    <property type="evidence" value="ECO:0007669"/>
    <property type="project" value="InterPro"/>
</dbReference>
<evidence type="ECO:0000256" key="3">
    <source>
        <dbReference type="ARBA" id="ARBA00022989"/>
    </source>
</evidence>
<feature type="transmembrane region" description="Helical" evidence="6">
    <location>
        <begin position="225"/>
        <end position="247"/>
    </location>
</feature>
<dbReference type="PROSITE" id="PS50850">
    <property type="entry name" value="MFS"/>
    <property type="match status" value="1"/>
</dbReference>
<feature type="transmembrane region" description="Helical" evidence="6">
    <location>
        <begin position="104"/>
        <end position="126"/>
    </location>
</feature>
<keyword evidence="9" id="KW-1185">Reference proteome</keyword>
<dbReference type="InterPro" id="IPR020846">
    <property type="entry name" value="MFS_dom"/>
</dbReference>
<feature type="transmembrane region" description="Helical" evidence="6">
    <location>
        <begin position="55"/>
        <end position="73"/>
    </location>
</feature>
<evidence type="ECO:0000313" key="9">
    <source>
        <dbReference type="Proteomes" id="UP000540423"/>
    </source>
</evidence>
<dbReference type="CDD" id="cd17321">
    <property type="entry name" value="MFS_MMR_MDR_like"/>
    <property type="match status" value="1"/>
</dbReference>
<protein>
    <submittedName>
        <fullName evidence="8">MFS family permease</fullName>
    </submittedName>
</protein>
<keyword evidence="4 6" id="KW-0472">Membrane</keyword>
<dbReference type="Pfam" id="PF07690">
    <property type="entry name" value="MFS_1"/>
    <property type="match status" value="1"/>
</dbReference>
<dbReference type="PANTHER" id="PTHR42718">
    <property type="entry name" value="MAJOR FACILITATOR SUPERFAMILY MULTIDRUG TRANSPORTER MFSC"/>
    <property type="match status" value="1"/>
</dbReference>
<dbReference type="RefSeq" id="WP_229923471.1">
    <property type="nucleotide sequence ID" value="NZ_BNBN01000006.1"/>
</dbReference>
<proteinExistence type="predicted"/>
<dbReference type="SUPFAM" id="SSF103473">
    <property type="entry name" value="MFS general substrate transporter"/>
    <property type="match status" value="1"/>
</dbReference>
<name>A0A7X0HLH6_9ACTN</name>
<feature type="domain" description="Major facilitator superfamily (MFS) profile" evidence="7">
    <location>
        <begin position="13"/>
        <end position="287"/>
    </location>
</feature>
<dbReference type="GO" id="GO:0046677">
    <property type="term" value="P:response to antibiotic"/>
    <property type="evidence" value="ECO:0007669"/>
    <property type="project" value="UniProtKB-KW"/>
</dbReference>
<feature type="transmembrane region" description="Helical" evidence="6">
    <location>
        <begin position="138"/>
        <end position="160"/>
    </location>
</feature>
<dbReference type="InterPro" id="IPR011701">
    <property type="entry name" value="MFS"/>
</dbReference>
<evidence type="ECO:0000256" key="4">
    <source>
        <dbReference type="ARBA" id="ARBA00023136"/>
    </source>
</evidence>
<accession>A0A7X0HLH6</accession>
<evidence type="ECO:0000256" key="5">
    <source>
        <dbReference type="ARBA" id="ARBA00023251"/>
    </source>
</evidence>
<reference evidence="8 9" key="1">
    <citation type="submission" date="2020-08" db="EMBL/GenBank/DDBJ databases">
        <title>Genomic Encyclopedia of Type Strains, Phase IV (KMG-IV): sequencing the most valuable type-strain genomes for metagenomic binning, comparative biology and taxonomic classification.</title>
        <authorList>
            <person name="Goeker M."/>
        </authorList>
    </citation>
    <scope>NUCLEOTIDE SEQUENCE [LARGE SCALE GENOMIC DNA]</scope>
    <source>
        <strain evidence="8 9">DSM 40141</strain>
    </source>
</reference>
<evidence type="ECO:0000256" key="2">
    <source>
        <dbReference type="ARBA" id="ARBA00022692"/>
    </source>
</evidence>
<organism evidence="8 9">
    <name type="scientific">Streptomyces candidus</name>
    <dbReference type="NCBI Taxonomy" id="67283"/>
    <lineage>
        <taxon>Bacteria</taxon>
        <taxon>Bacillati</taxon>
        <taxon>Actinomycetota</taxon>
        <taxon>Actinomycetes</taxon>
        <taxon>Kitasatosporales</taxon>
        <taxon>Streptomycetaceae</taxon>
        <taxon>Streptomyces</taxon>
    </lineage>
</organism>
<evidence type="ECO:0000259" key="7">
    <source>
        <dbReference type="PROSITE" id="PS50850"/>
    </source>
</evidence>
<feature type="transmembrane region" description="Helical" evidence="6">
    <location>
        <begin position="172"/>
        <end position="189"/>
    </location>
</feature>
<evidence type="ECO:0000313" key="8">
    <source>
        <dbReference type="EMBL" id="MBB6438592.1"/>
    </source>
</evidence>
<evidence type="ECO:0000256" key="6">
    <source>
        <dbReference type="SAM" id="Phobius"/>
    </source>
</evidence>
<dbReference type="Proteomes" id="UP000540423">
    <property type="component" value="Unassembled WGS sequence"/>
</dbReference>
<dbReference type="EMBL" id="JACHEM010000014">
    <property type="protein sequence ID" value="MBB6438592.1"/>
    <property type="molecule type" value="Genomic_DNA"/>
</dbReference>
<keyword evidence="3 6" id="KW-1133">Transmembrane helix</keyword>
<comment type="subcellular location">
    <subcellularLocation>
        <location evidence="1">Cell membrane</location>
        <topology evidence="1">Multi-pass membrane protein</topology>
    </subcellularLocation>
</comment>
<feature type="transmembrane region" description="Helical" evidence="6">
    <location>
        <begin position="12"/>
        <end position="35"/>
    </location>
</feature>
<dbReference type="AlphaFoldDB" id="A0A7X0HLH6"/>
<comment type="caution">
    <text evidence="8">The sequence shown here is derived from an EMBL/GenBank/DDBJ whole genome shotgun (WGS) entry which is preliminary data.</text>
</comment>
<evidence type="ECO:0000256" key="1">
    <source>
        <dbReference type="ARBA" id="ARBA00004651"/>
    </source>
</evidence>
<gene>
    <name evidence="8" type="ORF">HNQ79_005104</name>
</gene>
<dbReference type="Gene3D" id="1.20.1720.10">
    <property type="entry name" value="Multidrug resistance protein D"/>
    <property type="match status" value="1"/>
</dbReference>
<dbReference type="InterPro" id="IPR036259">
    <property type="entry name" value="MFS_trans_sf"/>
</dbReference>
<sequence>MTRPATPGARVAAAAVVCLGLFMLGMDLTVLNVALPGLQQDLDASSAQVQWIVDAYALVLGGTVLAVGAFTDSWGRRRSFVRGMTVCAVASVCGAPAPQPEQAIAARCLLGVGAALLMPATLAILHDLFPEPALRRRAIAAWAAVGGLGGVCGPVIGGWLVEQSSWRAGFRVNLPLAVTAVVLALALVPESRAARPSAFDVPGAVLSSLGLTARVWAVIESPHRGWTSGWVLSAFTCSLVLLAAFLLRQSRAREPMLPLPVLTRPVSAWGPGRLRWWRSPRSDPCSC</sequence>
<dbReference type="GO" id="GO:0005886">
    <property type="term" value="C:plasma membrane"/>
    <property type="evidence" value="ECO:0007669"/>
    <property type="project" value="UniProtKB-SubCell"/>
</dbReference>
<keyword evidence="2 6" id="KW-0812">Transmembrane</keyword>